<feature type="transmembrane region" description="Helical" evidence="9">
    <location>
        <begin position="108"/>
        <end position="135"/>
    </location>
</feature>
<reference evidence="11 12" key="1">
    <citation type="submission" date="2015-06" db="EMBL/GenBank/DDBJ databases">
        <title>Marinobacter subterrani, a genetically tractable neutrophilic iron-oxidizing strain isolated from the Soudan Iron Mine.</title>
        <authorList>
            <person name="Bonis B.M."/>
            <person name="Gralnick J.A."/>
        </authorList>
    </citation>
    <scope>NUCLEOTIDE SEQUENCE [LARGE SCALE GENOMIC DNA]</scope>
    <source>
        <strain evidence="11 12">JG233</strain>
    </source>
</reference>
<dbReference type="AlphaFoldDB" id="A0A0J7JB08"/>
<keyword evidence="4 9" id="KW-1003">Cell membrane</keyword>
<comment type="subcellular location">
    <subcellularLocation>
        <location evidence="9">Cell inner membrane</location>
        <topology evidence="9">Multi-pass membrane protein</topology>
    </subcellularLocation>
    <subcellularLocation>
        <location evidence="1">Cell membrane</location>
        <topology evidence="1">Multi-pass membrane protein</topology>
    </subcellularLocation>
</comment>
<evidence type="ECO:0000256" key="8">
    <source>
        <dbReference type="ARBA" id="ARBA00023136"/>
    </source>
</evidence>
<keyword evidence="12" id="KW-1185">Reference proteome</keyword>
<keyword evidence="7" id="KW-0762">Sugar transport</keyword>
<proteinExistence type="inferred from homology"/>
<evidence type="ECO:0000256" key="6">
    <source>
        <dbReference type="ARBA" id="ARBA00022989"/>
    </source>
</evidence>
<name>A0A0J7JB08_9GAMM</name>
<accession>A0A0J7JB08</accession>
<dbReference type="EMBL" id="LFBU01000001">
    <property type="protein sequence ID" value="KMQ75046.1"/>
    <property type="molecule type" value="Genomic_DNA"/>
</dbReference>
<evidence type="ECO:0000313" key="12">
    <source>
        <dbReference type="Proteomes" id="UP000036102"/>
    </source>
</evidence>
<protein>
    <recommendedName>
        <fullName evidence="9">Transport permease protein</fullName>
    </recommendedName>
</protein>
<dbReference type="InterPro" id="IPR047817">
    <property type="entry name" value="ABC2_TM_bact-type"/>
</dbReference>
<evidence type="ECO:0000256" key="4">
    <source>
        <dbReference type="ARBA" id="ARBA00022475"/>
    </source>
</evidence>
<feature type="transmembrane region" description="Helical" evidence="9">
    <location>
        <begin position="141"/>
        <end position="171"/>
    </location>
</feature>
<evidence type="ECO:0000256" key="7">
    <source>
        <dbReference type="ARBA" id="ARBA00023047"/>
    </source>
</evidence>
<comment type="caution">
    <text evidence="11">The sequence shown here is derived from an EMBL/GenBank/DDBJ whole genome shotgun (WGS) entry which is preliminary data.</text>
</comment>
<feature type="domain" description="ABC transmembrane type-2" evidence="10">
    <location>
        <begin position="31"/>
        <end position="255"/>
    </location>
</feature>
<comment type="similarity">
    <text evidence="2 9">Belongs to the ABC-2 integral membrane protein family.</text>
</comment>
<gene>
    <name evidence="11" type="ORF">Msub_11245</name>
</gene>
<evidence type="ECO:0000256" key="2">
    <source>
        <dbReference type="ARBA" id="ARBA00007783"/>
    </source>
</evidence>
<dbReference type="PANTHER" id="PTHR30413:SF10">
    <property type="entry name" value="CAPSULE POLYSACCHARIDE EXPORT INNER-MEMBRANE PROTEIN CTRC"/>
    <property type="match status" value="1"/>
</dbReference>
<evidence type="ECO:0000259" key="10">
    <source>
        <dbReference type="PROSITE" id="PS51012"/>
    </source>
</evidence>
<dbReference type="PANTHER" id="PTHR30413">
    <property type="entry name" value="INNER MEMBRANE TRANSPORT PERMEASE"/>
    <property type="match status" value="1"/>
</dbReference>
<dbReference type="InterPro" id="IPR013525">
    <property type="entry name" value="ABC2_TM"/>
</dbReference>
<feature type="transmembrane region" description="Helical" evidence="9">
    <location>
        <begin position="233"/>
        <end position="252"/>
    </location>
</feature>
<dbReference type="GO" id="GO:0015774">
    <property type="term" value="P:polysaccharide transport"/>
    <property type="evidence" value="ECO:0007669"/>
    <property type="project" value="UniProtKB-KW"/>
</dbReference>
<evidence type="ECO:0000256" key="9">
    <source>
        <dbReference type="RuleBase" id="RU361157"/>
    </source>
</evidence>
<evidence type="ECO:0000256" key="5">
    <source>
        <dbReference type="ARBA" id="ARBA00022692"/>
    </source>
</evidence>
<dbReference type="Proteomes" id="UP000036102">
    <property type="component" value="Unassembled WGS sequence"/>
</dbReference>
<dbReference type="PATRIC" id="fig|1658765.3.peg.1232"/>
<feature type="transmembrane region" description="Helical" evidence="9">
    <location>
        <begin position="30"/>
        <end position="54"/>
    </location>
</feature>
<sequence>MGALNALWAYRGFILGSVKREFQSKYLNSLLGVAWTVIQPLSMIIVYTIIFSQIMRAKLPGVESSFGYSIYLCAGILTWGLFAEIVSRGQNTFLEHGNLLKKLSFPRLCLPVTVVATAMVNFAIIFGLFSLFLIVSGTFPGLVYFAIVPVLIVQVIFAIGLGITLGVLNVFFRDVGQAFGVILQFWFWLTPIVYPITILPERAQELMGYNPMVGLMGAYQTILARGELPDWQALLPILVLGIFFCLTGMRLFRKHAGEIVDEL</sequence>
<keyword evidence="8 9" id="KW-0472">Membrane</keyword>
<evidence type="ECO:0000256" key="1">
    <source>
        <dbReference type="ARBA" id="ARBA00004651"/>
    </source>
</evidence>
<feature type="transmembrane region" description="Helical" evidence="9">
    <location>
        <begin position="66"/>
        <end position="87"/>
    </location>
</feature>
<dbReference type="STRING" id="1658765.Msub_11245"/>
<organism evidence="11 12">
    <name type="scientific">Marinobacter subterrani</name>
    <dbReference type="NCBI Taxonomy" id="1658765"/>
    <lineage>
        <taxon>Bacteria</taxon>
        <taxon>Pseudomonadati</taxon>
        <taxon>Pseudomonadota</taxon>
        <taxon>Gammaproteobacteria</taxon>
        <taxon>Pseudomonadales</taxon>
        <taxon>Marinobacteraceae</taxon>
        <taxon>Marinobacter</taxon>
    </lineage>
</organism>
<keyword evidence="6 9" id="KW-1133">Transmembrane helix</keyword>
<keyword evidence="5 9" id="KW-0812">Transmembrane</keyword>
<evidence type="ECO:0000313" key="11">
    <source>
        <dbReference type="EMBL" id="KMQ75046.1"/>
    </source>
</evidence>
<dbReference type="GO" id="GO:0140359">
    <property type="term" value="F:ABC-type transporter activity"/>
    <property type="evidence" value="ECO:0007669"/>
    <property type="project" value="InterPro"/>
</dbReference>
<evidence type="ECO:0000256" key="3">
    <source>
        <dbReference type="ARBA" id="ARBA00022448"/>
    </source>
</evidence>
<dbReference type="Pfam" id="PF01061">
    <property type="entry name" value="ABC2_membrane"/>
    <property type="match status" value="1"/>
</dbReference>
<dbReference type="PROSITE" id="PS51012">
    <property type="entry name" value="ABC_TM2"/>
    <property type="match status" value="1"/>
</dbReference>
<feature type="transmembrane region" description="Helical" evidence="9">
    <location>
        <begin position="178"/>
        <end position="199"/>
    </location>
</feature>
<keyword evidence="7" id="KW-0625">Polysaccharide transport</keyword>
<keyword evidence="3 9" id="KW-0813">Transport</keyword>
<dbReference type="GO" id="GO:0015920">
    <property type="term" value="P:lipopolysaccharide transport"/>
    <property type="evidence" value="ECO:0007669"/>
    <property type="project" value="TreeGrafter"/>
</dbReference>
<dbReference type="GO" id="GO:0005886">
    <property type="term" value="C:plasma membrane"/>
    <property type="evidence" value="ECO:0007669"/>
    <property type="project" value="UniProtKB-SubCell"/>
</dbReference>